<feature type="domain" description="IMS import disulfide relay-system CHCH-CHCH-like Cx9C" evidence="1">
    <location>
        <begin position="8"/>
        <end position="47"/>
    </location>
</feature>
<dbReference type="InterPro" id="IPR052848">
    <property type="entry name" value="CHCH_domain-containing_protein"/>
</dbReference>
<dbReference type="AlphaFoldDB" id="A0A0L0FGK0"/>
<protein>
    <recommendedName>
        <fullName evidence="1">IMS import disulfide relay-system CHCH-CHCH-like Cx9C domain-containing protein</fullName>
    </recommendedName>
</protein>
<dbReference type="RefSeq" id="XP_014149463.1">
    <property type="nucleotide sequence ID" value="XM_014293988.1"/>
</dbReference>
<evidence type="ECO:0000313" key="2">
    <source>
        <dbReference type="EMBL" id="KNC75561.1"/>
    </source>
</evidence>
<dbReference type="SUPFAM" id="SSF47072">
    <property type="entry name" value="Cysteine alpha-hairpin motif"/>
    <property type="match status" value="1"/>
</dbReference>
<dbReference type="Pfam" id="PF16860">
    <property type="entry name" value="CX9C"/>
    <property type="match status" value="1"/>
</dbReference>
<feature type="non-terminal residue" evidence="2">
    <location>
        <position position="1"/>
    </location>
</feature>
<dbReference type="PANTHER" id="PTHR47106">
    <property type="entry name" value="COILED-COIL-HELIX-COILED-COIL-HELIX DOMAIN-CONTAINING PROTEIN 5"/>
    <property type="match status" value="1"/>
</dbReference>
<gene>
    <name evidence="2" type="ORF">SARC_11919</name>
</gene>
<dbReference type="PANTHER" id="PTHR47106:SF1">
    <property type="entry name" value="COILED-COIL-HELIX-COILED-COIL-HELIX DOMAIN-CONTAINING PROTEIN 5"/>
    <property type="match status" value="1"/>
</dbReference>
<name>A0A0L0FGK0_9EUKA</name>
<sequence>REALLQRLSAQCGEQMQAYEDCVVSNPNSWSKDCAKLEENLSNCTDKSDGAVFQVRTACEKSLAAYRECVEKNNSEPDVCEMEVTAFVDCANNFLFEKEKDAAAE</sequence>
<dbReference type="Proteomes" id="UP000054560">
    <property type="component" value="Unassembled WGS sequence"/>
</dbReference>
<dbReference type="GO" id="GO:0005758">
    <property type="term" value="C:mitochondrial intermembrane space"/>
    <property type="evidence" value="ECO:0007669"/>
    <property type="project" value="TreeGrafter"/>
</dbReference>
<dbReference type="EMBL" id="KQ243550">
    <property type="protein sequence ID" value="KNC75561.1"/>
    <property type="molecule type" value="Genomic_DNA"/>
</dbReference>
<dbReference type="OrthoDB" id="2581252at2759"/>
<dbReference type="GeneID" id="25912423"/>
<dbReference type="InterPro" id="IPR009069">
    <property type="entry name" value="Cys_alpha_HP_mot_SF"/>
</dbReference>
<proteinExistence type="predicted"/>
<accession>A0A0L0FGK0</accession>
<dbReference type="Gene3D" id="1.10.287.2900">
    <property type="match status" value="2"/>
</dbReference>
<dbReference type="GO" id="GO:0045333">
    <property type="term" value="P:cellular respiration"/>
    <property type="evidence" value="ECO:0007669"/>
    <property type="project" value="TreeGrafter"/>
</dbReference>
<dbReference type="InterPro" id="IPR031731">
    <property type="entry name" value="CX9C"/>
</dbReference>
<reference evidence="2 3" key="1">
    <citation type="submission" date="2011-02" db="EMBL/GenBank/DDBJ databases">
        <title>The Genome Sequence of Sphaeroforma arctica JP610.</title>
        <authorList>
            <consortium name="The Broad Institute Genome Sequencing Platform"/>
            <person name="Russ C."/>
            <person name="Cuomo C."/>
            <person name="Young S.K."/>
            <person name="Zeng Q."/>
            <person name="Gargeya S."/>
            <person name="Alvarado L."/>
            <person name="Berlin A."/>
            <person name="Chapman S.B."/>
            <person name="Chen Z."/>
            <person name="Freedman E."/>
            <person name="Gellesch M."/>
            <person name="Goldberg J."/>
            <person name="Griggs A."/>
            <person name="Gujja S."/>
            <person name="Heilman E."/>
            <person name="Heiman D."/>
            <person name="Howarth C."/>
            <person name="Mehta T."/>
            <person name="Neiman D."/>
            <person name="Pearson M."/>
            <person name="Roberts A."/>
            <person name="Saif S."/>
            <person name="Shea T."/>
            <person name="Shenoy N."/>
            <person name="Sisk P."/>
            <person name="Stolte C."/>
            <person name="Sykes S."/>
            <person name="White J."/>
            <person name="Yandava C."/>
            <person name="Burger G."/>
            <person name="Gray M.W."/>
            <person name="Holland P.W.H."/>
            <person name="King N."/>
            <person name="Lang F.B.F."/>
            <person name="Roger A.J."/>
            <person name="Ruiz-Trillo I."/>
            <person name="Haas B."/>
            <person name="Nusbaum C."/>
            <person name="Birren B."/>
        </authorList>
    </citation>
    <scope>NUCLEOTIDE SEQUENCE [LARGE SCALE GENOMIC DNA]</scope>
    <source>
        <strain evidence="2 3">JP610</strain>
    </source>
</reference>
<dbReference type="eggNOG" id="ENOG502S5BR">
    <property type="taxonomic scope" value="Eukaryota"/>
</dbReference>
<evidence type="ECO:0000313" key="3">
    <source>
        <dbReference type="Proteomes" id="UP000054560"/>
    </source>
</evidence>
<keyword evidence="3" id="KW-1185">Reference proteome</keyword>
<organism evidence="2 3">
    <name type="scientific">Sphaeroforma arctica JP610</name>
    <dbReference type="NCBI Taxonomy" id="667725"/>
    <lineage>
        <taxon>Eukaryota</taxon>
        <taxon>Ichthyosporea</taxon>
        <taxon>Ichthyophonida</taxon>
        <taxon>Sphaeroforma</taxon>
    </lineage>
</organism>
<evidence type="ECO:0000259" key="1">
    <source>
        <dbReference type="Pfam" id="PF16860"/>
    </source>
</evidence>